<dbReference type="Gene3D" id="3.40.630.10">
    <property type="entry name" value="Zn peptidases"/>
    <property type="match status" value="1"/>
</dbReference>
<comment type="caution">
    <text evidence="7">The sequence shown here is derived from an EMBL/GenBank/DDBJ whole genome shotgun (WGS) entry which is preliminary data.</text>
</comment>
<dbReference type="RefSeq" id="XP_040788761.1">
    <property type="nucleotide sequence ID" value="XM_040933492.1"/>
</dbReference>
<dbReference type="InterPro" id="IPR036757">
    <property type="entry name" value="TFR-like_dimer_dom_sf"/>
</dbReference>
<dbReference type="PANTHER" id="PTHR10404:SF46">
    <property type="entry name" value="VACUOLAR PROTEIN SORTING-ASSOCIATED PROTEIN 70"/>
    <property type="match status" value="1"/>
</dbReference>
<comment type="similarity">
    <text evidence="1">Belongs to the peptidase M28 family. M28B subfamily.</text>
</comment>
<keyword evidence="3" id="KW-0812">Transmembrane</keyword>
<dbReference type="InterPro" id="IPR007484">
    <property type="entry name" value="Peptidase_M28"/>
</dbReference>
<dbReference type="Gene3D" id="1.20.930.40">
    <property type="entry name" value="Transferrin receptor-like, dimerisation domain"/>
    <property type="match status" value="1"/>
</dbReference>
<dbReference type="Gene3D" id="3.50.30.30">
    <property type="match status" value="1"/>
</dbReference>
<dbReference type="EMBL" id="ML976616">
    <property type="protein sequence ID" value="KAF1846198.1"/>
    <property type="molecule type" value="Genomic_DNA"/>
</dbReference>
<dbReference type="AlphaFoldDB" id="A0A9P4GHF2"/>
<dbReference type="InterPro" id="IPR003137">
    <property type="entry name" value="PA_domain"/>
</dbReference>
<evidence type="ECO:0000259" key="5">
    <source>
        <dbReference type="Pfam" id="PF04253"/>
    </source>
</evidence>
<organism evidence="7 8">
    <name type="scientific">Cucurbitaria berberidis CBS 394.84</name>
    <dbReference type="NCBI Taxonomy" id="1168544"/>
    <lineage>
        <taxon>Eukaryota</taxon>
        <taxon>Fungi</taxon>
        <taxon>Dikarya</taxon>
        <taxon>Ascomycota</taxon>
        <taxon>Pezizomycotina</taxon>
        <taxon>Dothideomycetes</taxon>
        <taxon>Pleosporomycetidae</taxon>
        <taxon>Pleosporales</taxon>
        <taxon>Pleosporineae</taxon>
        <taxon>Cucurbitariaceae</taxon>
        <taxon>Cucurbitaria</taxon>
    </lineage>
</organism>
<dbReference type="SUPFAM" id="SSF52025">
    <property type="entry name" value="PA domain"/>
    <property type="match status" value="1"/>
</dbReference>
<dbReference type="Pfam" id="PF02225">
    <property type="entry name" value="PA"/>
    <property type="match status" value="1"/>
</dbReference>
<keyword evidence="3" id="KW-0472">Membrane</keyword>
<feature type="domain" description="Peptidase M28" evidence="6">
    <location>
        <begin position="422"/>
        <end position="609"/>
    </location>
</feature>
<evidence type="ECO:0000259" key="6">
    <source>
        <dbReference type="Pfam" id="PF04389"/>
    </source>
</evidence>
<keyword evidence="8" id="KW-1185">Reference proteome</keyword>
<feature type="domain" description="PA" evidence="4">
    <location>
        <begin position="229"/>
        <end position="308"/>
    </location>
</feature>
<dbReference type="GO" id="GO:0004180">
    <property type="term" value="F:carboxypeptidase activity"/>
    <property type="evidence" value="ECO:0007669"/>
    <property type="project" value="TreeGrafter"/>
</dbReference>
<dbReference type="PANTHER" id="PTHR10404">
    <property type="entry name" value="N-ACETYLATED-ALPHA-LINKED ACIDIC DIPEPTIDASE"/>
    <property type="match status" value="1"/>
</dbReference>
<evidence type="ECO:0000313" key="7">
    <source>
        <dbReference type="EMBL" id="KAF1846198.1"/>
    </source>
</evidence>
<dbReference type="OrthoDB" id="5841748at2759"/>
<dbReference type="InterPro" id="IPR046450">
    <property type="entry name" value="PA_dom_sf"/>
</dbReference>
<dbReference type="FunFam" id="3.50.30.30:FF:000008">
    <property type="entry name" value="Glutamate carboxypeptidase 2"/>
    <property type="match status" value="1"/>
</dbReference>
<sequence>MSLLASNEKPTGVMADERTPLIQRVDVRPHRDRYPHHRLRFICTSLLSATIFIGGIVAVLIFSFAPFDDESERKSNPSISSSFSTSQVPDGWGHATGLEYEELQTILLGTPEAERAKEWSRYYTDGPHLAGKNLSQALWTKSKWEEFGIESTIVDYDVYINYPKGHRLALLEKSTNDKHQERKSAMDAKEEWKVKYEARLEEDVLDDDKSSQLADRIPTFHGYSASGNVTAPYVFVNYGTYKDFEELQAANVSLEGKIALAKYGGVFRGLKVKRAQELGMVGVVMYTDPGDDGDVTEKNGNATYPDGPAREPSSVQRGSVQFLSFAPGDPTTPGYPSKPGAPRLPVDHAMPHIPSLPISYLDALPLLKALNGHGPEASSFNKYWHRGGLDYKGVQYNIGPSPDDIVLNLVNEQEYVTTPLWNVIGIINGTIPDEVVVLGNHRDAWIAGGAGDPNSGSAAFNEVIRSFGLAVQAGWKPLRTIVFASWDGEEYGLLGSTEWVEEYLPWLSDSAVAYLNVDVGTNGPDFKLSAAPLLSRVVEEALQIVPSPNQTVPGQSVYNVWNKHIATMGSGSDFTAFQDFAGIPSTDMGFGYDSKSAVYHYHSNYDSFNWMERFGDPTFEYHATIAKVWGLVAAKLVETPVLQLNATEYAIGLERYVGSVKQKAQEAGYPTSSASTNGKDDLWGPLDDATSHFAFASFIQDGTAANLLEDYSHIGDIPWWKPWKRVQLYLAIRAINTKYKFLERKFLYAEGLDGRPWFKHVVFAPGKWTGYAGATFPGIVEGIDESDDTAVKKWIDIAAKAIDDAADWLEE</sequence>
<dbReference type="Pfam" id="PF04389">
    <property type="entry name" value="Peptidase_M28"/>
    <property type="match status" value="1"/>
</dbReference>
<dbReference type="GeneID" id="63850743"/>
<dbReference type="CDD" id="cd02121">
    <property type="entry name" value="PA_GCPII_like"/>
    <property type="match status" value="1"/>
</dbReference>
<feature type="domain" description="Transferrin receptor-like dimerisation" evidence="5">
    <location>
        <begin position="686"/>
        <end position="809"/>
    </location>
</feature>
<evidence type="ECO:0000313" key="8">
    <source>
        <dbReference type="Proteomes" id="UP000800039"/>
    </source>
</evidence>
<dbReference type="Pfam" id="PF04253">
    <property type="entry name" value="TFR_dimer"/>
    <property type="match status" value="1"/>
</dbReference>
<dbReference type="CDD" id="cd08022">
    <property type="entry name" value="M28_PSMA_like"/>
    <property type="match status" value="1"/>
</dbReference>
<evidence type="ECO:0000259" key="4">
    <source>
        <dbReference type="Pfam" id="PF02225"/>
    </source>
</evidence>
<dbReference type="FunFam" id="3.40.630.10:FF:000101">
    <property type="entry name" value="N-acetylated alpha-linked acidic dipeptidase like 1"/>
    <property type="match status" value="1"/>
</dbReference>
<gene>
    <name evidence="7" type="ORF">K460DRAFT_367017</name>
</gene>
<dbReference type="InterPro" id="IPR039373">
    <property type="entry name" value="Peptidase_M28B"/>
</dbReference>
<feature type="transmembrane region" description="Helical" evidence="3">
    <location>
        <begin position="41"/>
        <end position="65"/>
    </location>
</feature>
<reference evidence="7" key="1">
    <citation type="submission" date="2020-01" db="EMBL/GenBank/DDBJ databases">
        <authorList>
            <consortium name="DOE Joint Genome Institute"/>
            <person name="Haridas S."/>
            <person name="Albert R."/>
            <person name="Binder M."/>
            <person name="Bloem J."/>
            <person name="Labutti K."/>
            <person name="Salamov A."/>
            <person name="Andreopoulos B."/>
            <person name="Baker S.E."/>
            <person name="Barry K."/>
            <person name="Bills G."/>
            <person name="Bluhm B.H."/>
            <person name="Cannon C."/>
            <person name="Castanera R."/>
            <person name="Culley D.E."/>
            <person name="Daum C."/>
            <person name="Ezra D."/>
            <person name="Gonzalez J.B."/>
            <person name="Henrissat B."/>
            <person name="Kuo A."/>
            <person name="Liang C."/>
            <person name="Lipzen A."/>
            <person name="Lutzoni F."/>
            <person name="Magnuson J."/>
            <person name="Mondo S."/>
            <person name="Nolan M."/>
            <person name="Ohm R."/>
            <person name="Pangilinan J."/>
            <person name="Park H.-J."/>
            <person name="Ramirez L."/>
            <person name="Alfaro M."/>
            <person name="Sun H."/>
            <person name="Tritt A."/>
            <person name="Yoshinaga Y."/>
            <person name="Zwiers L.-H."/>
            <person name="Turgeon B.G."/>
            <person name="Goodwin S.B."/>
            <person name="Spatafora J.W."/>
            <person name="Crous P.W."/>
            <person name="Grigoriev I.V."/>
        </authorList>
    </citation>
    <scope>NUCLEOTIDE SEQUENCE</scope>
    <source>
        <strain evidence="7">CBS 394.84</strain>
    </source>
</reference>
<evidence type="ECO:0000256" key="2">
    <source>
        <dbReference type="SAM" id="MobiDB-lite"/>
    </source>
</evidence>
<feature type="region of interest" description="Disordered" evidence="2">
    <location>
        <begin position="289"/>
        <end position="313"/>
    </location>
</feature>
<name>A0A9P4GHF2_9PLEO</name>
<protein>
    <submittedName>
        <fullName evidence="7">Zn-dependent exopeptidase</fullName>
    </submittedName>
</protein>
<dbReference type="InterPro" id="IPR007365">
    <property type="entry name" value="TFR-like_dimer_dom"/>
</dbReference>
<evidence type="ECO:0000256" key="1">
    <source>
        <dbReference type="ARBA" id="ARBA00005634"/>
    </source>
</evidence>
<dbReference type="SUPFAM" id="SSF53187">
    <property type="entry name" value="Zn-dependent exopeptidases"/>
    <property type="match status" value="1"/>
</dbReference>
<accession>A0A9P4GHF2</accession>
<proteinExistence type="inferred from homology"/>
<dbReference type="Proteomes" id="UP000800039">
    <property type="component" value="Unassembled WGS sequence"/>
</dbReference>
<dbReference type="SUPFAM" id="SSF47672">
    <property type="entry name" value="Transferrin receptor-like dimerisation domain"/>
    <property type="match status" value="1"/>
</dbReference>
<keyword evidence="3" id="KW-1133">Transmembrane helix</keyword>
<evidence type="ECO:0000256" key="3">
    <source>
        <dbReference type="SAM" id="Phobius"/>
    </source>
</evidence>